<evidence type="ECO:0000259" key="6">
    <source>
        <dbReference type="PROSITE" id="PS50928"/>
    </source>
</evidence>
<dbReference type="STRING" id="399550.Smar_0300"/>
<dbReference type="PANTHER" id="PTHR43759">
    <property type="entry name" value="TREHALOSE TRANSPORT SYSTEM PERMEASE PROTEIN SUGA"/>
    <property type="match status" value="1"/>
</dbReference>
<dbReference type="SUPFAM" id="SSF161098">
    <property type="entry name" value="MetI-like"/>
    <property type="match status" value="1"/>
</dbReference>
<dbReference type="EMBL" id="CP000575">
    <property type="protein sequence ID" value="ABN69413.1"/>
    <property type="molecule type" value="Genomic_DNA"/>
</dbReference>
<dbReference type="Proteomes" id="UP000000254">
    <property type="component" value="Chromosome"/>
</dbReference>
<dbReference type="RefSeq" id="WP_011838604.1">
    <property type="nucleotide sequence ID" value="NC_009033.1"/>
</dbReference>
<feature type="transmembrane region" description="Helical" evidence="5">
    <location>
        <begin position="207"/>
        <end position="239"/>
    </location>
</feature>
<evidence type="ECO:0000313" key="8">
    <source>
        <dbReference type="Proteomes" id="UP000000254"/>
    </source>
</evidence>
<dbReference type="Pfam" id="PF00528">
    <property type="entry name" value="BPD_transp_1"/>
    <property type="match status" value="1"/>
</dbReference>
<dbReference type="InterPro" id="IPR052730">
    <property type="entry name" value="Sugar_ABC_transporter"/>
</dbReference>
<dbReference type="GO" id="GO:0055085">
    <property type="term" value="P:transmembrane transport"/>
    <property type="evidence" value="ECO:0007669"/>
    <property type="project" value="InterPro"/>
</dbReference>
<dbReference type="AlphaFoldDB" id="A3DLA3"/>
<dbReference type="KEGG" id="smr:Smar_0300"/>
<dbReference type="GeneID" id="4906952"/>
<keyword evidence="2 5" id="KW-0812">Transmembrane</keyword>
<dbReference type="PROSITE" id="PS50928">
    <property type="entry name" value="ABC_TM1"/>
    <property type="match status" value="1"/>
</dbReference>
<dbReference type="OrthoDB" id="45815at2157"/>
<sequence>MDSEEIPFMVKIEKYIPYLLLMPALLYMIFFIGYPLVQAVGLAFFENGQFTTANLDYLLYSPLSKFWDALKYTLLLAAVIIPIQVSVAFAIALLMNVPFKGHNLAVYSVILPLTISDVAAGLIWYVMLSPNGFFNKLLVSAGIISEPVRFFGAANRDMEFLAIVITEVWRATAIVFVILFAGLQMISREYYEAAEVFGATTWQRFRYIVFPMLLPSLQAALIIRTLFAFQIFGVVWTLAGRDIPVLAGEAYYEQTQLHHPGVASLYALIIALISVLIGYIYTKLFKARYLEA</sequence>
<evidence type="ECO:0000256" key="2">
    <source>
        <dbReference type="ARBA" id="ARBA00022692"/>
    </source>
</evidence>
<feature type="transmembrane region" description="Helical" evidence="5">
    <location>
        <begin position="72"/>
        <end position="97"/>
    </location>
</feature>
<gene>
    <name evidence="7" type="ordered locus">Smar_0300</name>
</gene>
<organism evidence="7 8">
    <name type="scientific">Staphylothermus marinus (strain ATCC 43588 / DSM 3639 / JCM 9404 / F1)</name>
    <dbReference type="NCBI Taxonomy" id="399550"/>
    <lineage>
        <taxon>Archaea</taxon>
        <taxon>Thermoproteota</taxon>
        <taxon>Thermoprotei</taxon>
        <taxon>Desulfurococcales</taxon>
        <taxon>Desulfurococcaceae</taxon>
        <taxon>Staphylothermus</taxon>
    </lineage>
</organism>
<comment type="subcellular location">
    <subcellularLocation>
        <location evidence="5">Cell membrane</location>
        <topology evidence="5">Multi-pass membrane protein</topology>
    </subcellularLocation>
    <subcellularLocation>
        <location evidence="1">Membrane</location>
        <topology evidence="1">Multi-pass membrane protein</topology>
    </subcellularLocation>
</comment>
<feature type="transmembrane region" description="Helical" evidence="5">
    <location>
        <begin position="259"/>
        <end position="281"/>
    </location>
</feature>
<evidence type="ECO:0000313" key="7">
    <source>
        <dbReference type="EMBL" id="ABN69413.1"/>
    </source>
</evidence>
<protein>
    <submittedName>
        <fullName evidence="7">Binding-protein-dependent transport systems inner membrane component</fullName>
    </submittedName>
</protein>
<keyword evidence="3 5" id="KW-1133">Transmembrane helix</keyword>
<reference evidence="8" key="1">
    <citation type="journal article" date="2009" name="BMC Genomics">
        <title>The complete genome sequence of Staphylothermus marinus reveals differences in sulfur metabolism among heterotrophic Crenarchaeota.</title>
        <authorList>
            <person name="Anderson I.J."/>
            <person name="Dharmarajan L."/>
            <person name="Rodriguez J."/>
            <person name="Hooper S."/>
            <person name="Porat I."/>
            <person name="Ulrich L.E."/>
            <person name="Elkins J.G."/>
            <person name="Mavromatis K."/>
            <person name="Sun H."/>
            <person name="Land M."/>
            <person name="Lapidus A."/>
            <person name="Lucas S."/>
            <person name="Barry K."/>
            <person name="Huber H."/>
            <person name="Zhulin I.B."/>
            <person name="Whitman W.B."/>
            <person name="Mukhopadhyay B."/>
            <person name="Woese C."/>
            <person name="Bristow J."/>
            <person name="Kyrpides N."/>
        </authorList>
    </citation>
    <scope>NUCLEOTIDE SEQUENCE [LARGE SCALE GENOMIC DNA]</scope>
    <source>
        <strain evidence="8">ATCC 43588 / DSM 3639 / JCM 9404 / F1</strain>
    </source>
</reference>
<evidence type="ECO:0000256" key="5">
    <source>
        <dbReference type="RuleBase" id="RU363032"/>
    </source>
</evidence>
<evidence type="ECO:0000256" key="1">
    <source>
        <dbReference type="ARBA" id="ARBA00004141"/>
    </source>
</evidence>
<keyword evidence="4 5" id="KW-0472">Membrane</keyword>
<proteinExistence type="inferred from homology"/>
<dbReference type="PANTHER" id="PTHR43759:SF1">
    <property type="entry name" value="GLUCOSE IMPORT SYSTEM PERMEASE PROTEIN GLCT"/>
    <property type="match status" value="1"/>
</dbReference>
<dbReference type="GO" id="GO:0005886">
    <property type="term" value="C:plasma membrane"/>
    <property type="evidence" value="ECO:0007669"/>
    <property type="project" value="UniProtKB-SubCell"/>
</dbReference>
<accession>A3DLA3</accession>
<dbReference type="Gene3D" id="1.10.3720.10">
    <property type="entry name" value="MetI-like"/>
    <property type="match status" value="1"/>
</dbReference>
<reference evidence="7 8" key="2">
    <citation type="journal article" date="2009" name="Stand. Genomic Sci.">
        <title>Complete genome sequence of Staphylothermus marinus Stetter and Fiala 1986 type strain F1.</title>
        <authorList>
            <person name="Anderson I.J."/>
            <person name="Sun H."/>
            <person name="Lapidus A."/>
            <person name="Copeland A."/>
            <person name="Glavina Del Rio T."/>
            <person name="Tice H."/>
            <person name="Dalin E."/>
            <person name="Lucas S."/>
            <person name="Barry K."/>
            <person name="Land M."/>
            <person name="Richardson P."/>
            <person name="Huber H."/>
            <person name="Kyrpides N.C."/>
        </authorList>
    </citation>
    <scope>NUCLEOTIDE SEQUENCE [LARGE SCALE GENOMIC DNA]</scope>
    <source>
        <strain evidence="8">ATCC 43588 / DSM 3639 / JCM 9404 / F1</strain>
    </source>
</reference>
<keyword evidence="8" id="KW-1185">Reference proteome</keyword>
<evidence type="ECO:0000256" key="3">
    <source>
        <dbReference type="ARBA" id="ARBA00022989"/>
    </source>
</evidence>
<dbReference type="InterPro" id="IPR035906">
    <property type="entry name" value="MetI-like_sf"/>
</dbReference>
<feature type="transmembrane region" description="Helical" evidence="5">
    <location>
        <begin position="104"/>
        <end position="127"/>
    </location>
</feature>
<feature type="transmembrane region" description="Helical" evidence="5">
    <location>
        <begin position="15"/>
        <end position="37"/>
    </location>
</feature>
<dbReference type="CDD" id="cd06261">
    <property type="entry name" value="TM_PBP2"/>
    <property type="match status" value="1"/>
</dbReference>
<dbReference type="HOGENOM" id="CLU_016047_0_3_2"/>
<feature type="transmembrane region" description="Helical" evidence="5">
    <location>
        <begin position="168"/>
        <end position="186"/>
    </location>
</feature>
<name>A3DLA3_STAMF</name>
<dbReference type="InterPro" id="IPR000515">
    <property type="entry name" value="MetI-like"/>
</dbReference>
<comment type="similarity">
    <text evidence="5">Belongs to the binding-protein-dependent transport system permease family.</text>
</comment>
<evidence type="ECO:0000256" key="4">
    <source>
        <dbReference type="ARBA" id="ARBA00023136"/>
    </source>
</evidence>
<dbReference type="eggNOG" id="arCOG00157">
    <property type="taxonomic scope" value="Archaea"/>
</dbReference>
<keyword evidence="5" id="KW-0813">Transport</keyword>
<feature type="domain" description="ABC transmembrane type-1" evidence="6">
    <location>
        <begin position="70"/>
        <end position="281"/>
    </location>
</feature>